<proteinExistence type="predicted"/>
<dbReference type="InterPro" id="IPR036388">
    <property type="entry name" value="WH-like_DNA-bd_sf"/>
</dbReference>
<dbReference type="Pfam" id="PF01037">
    <property type="entry name" value="AsnC_trans_reg"/>
    <property type="match status" value="1"/>
</dbReference>
<evidence type="ECO:0000313" key="5">
    <source>
        <dbReference type="EMBL" id="PNU19253.1"/>
    </source>
</evidence>
<dbReference type="PANTHER" id="PTHR30154:SF34">
    <property type="entry name" value="TRANSCRIPTIONAL REGULATOR AZLB"/>
    <property type="match status" value="1"/>
</dbReference>
<dbReference type="InterPro" id="IPR019888">
    <property type="entry name" value="Tscrpt_reg_AsnC-like"/>
</dbReference>
<dbReference type="Pfam" id="PF13412">
    <property type="entry name" value="HTH_24"/>
    <property type="match status" value="1"/>
</dbReference>
<dbReference type="InterPro" id="IPR011991">
    <property type="entry name" value="ArsR-like_HTH"/>
</dbReference>
<protein>
    <submittedName>
        <fullName evidence="5">AsnC family transcriptional regulator</fullName>
    </submittedName>
</protein>
<dbReference type="PRINTS" id="PR00033">
    <property type="entry name" value="HTHASNC"/>
</dbReference>
<dbReference type="InterPro" id="IPR036390">
    <property type="entry name" value="WH_DNA-bd_sf"/>
</dbReference>
<dbReference type="EMBL" id="PPFX01000035">
    <property type="protein sequence ID" value="PNU19253.1"/>
    <property type="molecule type" value="Genomic_DNA"/>
</dbReference>
<comment type="caution">
    <text evidence="5">The sequence shown here is derived from an EMBL/GenBank/DDBJ whole genome shotgun (WGS) entry which is preliminary data.</text>
</comment>
<dbReference type="SMART" id="SM00344">
    <property type="entry name" value="HTH_ASNC"/>
    <property type="match status" value="1"/>
</dbReference>
<dbReference type="InterPro" id="IPR011008">
    <property type="entry name" value="Dimeric_a/b-barrel"/>
</dbReference>
<evidence type="ECO:0000313" key="6">
    <source>
        <dbReference type="Proteomes" id="UP000236340"/>
    </source>
</evidence>
<sequence>MTLDHQDRIILESLQQDASLPVAEIAARANLSPPSCWRRIRQLREAGYIRRQVALLDADKVNLGVTVICSVTLRDKSVAGQSAFEHFADERDEVQECLLLSGGRDYQLKVIVPTIKAYEHFLTSVLLDLPIVESAESNFVLREAKQTTALPLGLGQTS</sequence>
<keyword evidence="2" id="KW-0238">DNA-binding</keyword>
<dbReference type="Gene3D" id="1.10.10.10">
    <property type="entry name" value="Winged helix-like DNA-binding domain superfamily/Winged helix DNA-binding domain"/>
    <property type="match status" value="1"/>
</dbReference>
<dbReference type="AlphaFoldDB" id="A0A2K2H7P6"/>
<dbReference type="SUPFAM" id="SSF54909">
    <property type="entry name" value="Dimeric alpha+beta barrel"/>
    <property type="match status" value="1"/>
</dbReference>
<evidence type="ECO:0000259" key="4">
    <source>
        <dbReference type="PROSITE" id="PS50956"/>
    </source>
</evidence>
<feature type="domain" description="HTH asnC-type" evidence="4">
    <location>
        <begin position="3"/>
        <end position="64"/>
    </location>
</feature>
<dbReference type="GO" id="GO:0005829">
    <property type="term" value="C:cytosol"/>
    <property type="evidence" value="ECO:0007669"/>
    <property type="project" value="TreeGrafter"/>
</dbReference>
<dbReference type="InterPro" id="IPR000485">
    <property type="entry name" value="AsnC-type_HTH_dom"/>
</dbReference>
<evidence type="ECO:0000256" key="2">
    <source>
        <dbReference type="ARBA" id="ARBA00023125"/>
    </source>
</evidence>
<dbReference type="GO" id="GO:0043200">
    <property type="term" value="P:response to amino acid"/>
    <property type="evidence" value="ECO:0007669"/>
    <property type="project" value="TreeGrafter"/>
</dbReference>
<accession>A0A2K2H7P6</accession>
<dbReference type="GO" id="GO:0043565">
    <property type="term" value="F:sequence-specific DNA binding"/>
    <property type="evidence" value="ECO:0007669"/>
    <property type="project" value="InterPro"/>
</dbReference>
<dbReference type="PANTHER" id="PTHR30154">
    <property type="entry name" value="LEUCINE-RESPONSIVE REGULATORY PROTEIN"/>
    <property type="match status" value="1"/>
</dbReference>
<reference evidence="5 6" key="1">
    <citation type="journal article" date="2018" name="Genome Announc.">
        <title>Genome Sequence of Geothermobacter sp. HR-1 Iron Reducer from the Loihi Seamount.</title>
        <authorList>
            <person name="Smith H."/>
            <person name="Abuyen K."/>
            <person name="Tremblay J."/>
            <person name="Savalia P."/>
            <person name="Perez-Rodriguez I."/>
            <person name="Emerson D."/>
            <person name="Tully B."/>
            <person name="Amend J."/>
        </authorList>
    </citation>
    <scope>NUCLEOTIDE SEQUENCE [LARGE SCALE GENOMIC DNA]</scope>
    <source>
        <strain evidence="5 6">HR-1</strain>
    </source>
</reference>
<dbReference type="GO" id="GO:0006355">
    <property type="term" value="P:regulation of DNA-templated transcription"/>
    <property type="evidence" value="ECO:0007669"/>
    <property type="project" value="UniProtKB-ARBA"/>
</dbReference>
<organism evidence="5 6">
    <name type="scientific">Geothermobacter hydrogeniphilus</name>
    <dbReference type="NCBI Taxonomy" id="1969733"/>
    <lineage>
        <taxon>Bacteria</taxon>
        <taxon>Pseudomonadati</taxon>
        <taxon>Thermodesulfobacteriota</taxon>
        <taxon>Desulfuromonadia</taxon>
        <taxon>Desulfuromonadales</taxon>
        <taxon>Geothermobacteraceae</taxon>
        <taxon>Geothermobacter</taxon>
    </lineage>
</organism>
<dbReference type="Proteomes" id="UP000236340">
    <property type="component" value="Unassembled WGS sequence"/>
</dbReference>
<evidence type="ECO:0000256" key="3">
    <source>
        <dbReference type="ARBA" id="ARBA00023163"/>
    </source>
</evidence>
<dbReference type="SUPFAM" id="SSF46785">
    <property type="entry name" value="Winged helix' DNA-binding domain"/>
    <property type="match status" value="1"/>
</dbReference>
<keyword evidence="1" id="KW-0805">Transcription regulation</keyword>
<name>A0A2K2H7P6_9BACT</name>
<dbReference type="OrthoDB" id="9813313at2"/>
<dbReference type="RefSeq" id="WP_103116225.1">
    <property type="nucleotide sequence ID" value="NZ_PPFX01000035.1"/>
</dbReference>
<evidence type="ECO:0000256" key="1">
    <source>
        <dbReference type="ARBA" id="ARBA00023015"/>
    </source>
</evidence>
<dbReference type="InterPro" id="IPR019887">
    <property type="entry name" value="Tscrpt_reg_AsnC/Lrp_C"/>
</dbReference>
<gene>
    <name evidence="5" type="ORF">C2E25_13335</name>
</gene>
<dbReference type="CDD" id="cd00090">
    <property type="entry name" value="HTH_ARSR"/>
    <property type="match status" value="1"/>
</dbReference>
<dbReference type="PROSITE" id="PS50956">
    <property type="entry name" value="HTH_ASNC_2"/>
    <property type="match status" value="1"/>
</dbReference>
<dbReference type="Gene3D" id="3.30.70.920">
    <property type="match status" value="1"/>
</dbReference>
<keyword evidence="3" id="KW-0804">Transcription</keyword>